<feature type="domain" description="Gcp-like" evidence="1">
    <location>
        <begin position="34"/>
        <end position="106"/>
    </location>
</feature>
<dbReference type="STRING" id="1895771.BGO89_02140"/>
<accession>A0A1M3L262</accession>
<dbReference type="InterPro" id="IPR043129">
    <property type="entry name" value="ATPase_NBD"/>
</dbReference>
<dbReference type="SUPFAM" id="SSF53067">
    <property type="entry name" value="Actin-like ATPase domain"/>
    <property type="match status" value="1"/>
</dbReference>
<keyword evidence="2" id="KW-0808">Transferase</keyword>
<dbReference type="GO" id="GO:0016740">
    <property type="term" value="F:transferase activity"/>
    <property type="evidence" value="ECO:0007669"/>
    <property type="project" value="UniProtKB-KW"/>
</dbReference>
<proteinExistence type="predicted"/>
<dbReference type="InterPro" id="IPR022496">
    <property type="entry name" value="T6A_TsaB"/>
</dbReference>
<gene>
    <name evidence="2" type="ORF">BGO89_02140</name>
</gene>
<dbReference type="EMBL" id="MKVH01000013">
    <property type="protein sequence ID" value="OJX59241.1"/>
    <property type="molecule type" value="Genomic_DNA"/>
</dbReference>
<protein>
    <submittedName>
        <fullName evidence="2">tRNA (Adenosine(37)-N6)-threonylcarbamoyltransferase complex dimerization subunit type 1 TsaB</fullName>
    </submittedName>
</protein>
<dbReference type="Pfam" id="PF00814">
    <property type="entry name" value="TsaD"/>
    <property type="match status" value="1"/>
</dbReference>
<name>A0A1M3L262_9BACT</name>
<dbReference type="PANTHER" id="PTHR11735">
    <property type="entry name" value="TRNA N6-ADENOSINE THREONYLCARBAMOYLTRANSFERASE"/>
    <property type="match status" value="1"/>
</dbReference>
<dbReference type="GO" id="GO:0005829">
    <property type="term" value="C:cytosol"/>
    <property type="evidence" value="ECO:0007669"/>
    <property type="project" value="TreeGrafter"/>
</dbReference>
<dbReference type="NCBIfam" id="TIGR03725">
    <property type="entry name" value="T6A_YeaZ"/>
    <property type="match status" value="1"/>
</dbReference>
<evidence type="ECO:0000313" key="3">
    <source>
        <dbReference type="Proteomes" id="UP000184233"/>
    </source>
</evidence>
<comment type="caution">
    <text evidence="2">The sequence shown here is derived from an EMBL/GenBank/DDBJ whole genome shotgun (WGS) entry which is preliminary data.</text>
</comment>
<dbReference type="Proteomes" id="UP000184233">
    <property type="component" value="Unassembled WGS sequence"/>
</dbReference>
<dbReference type="AlphaFoldDB" id="A0A1M3L262"/>
<organism evidence="2 3">
    <name type="scientific">Candidatus Kapaibacterium thiocyanatum</name>
    <dbReference type="NCBI Taxonomy" id="1895771"/>
    <lineage>
        <taxon>Bacteria</taxon>
        <taxon>Pseudomonadati</taxon>
        <taxon>Candidatus Kapaibacteriota</taxon>
        <taxon>Candidatus Kapaibacteriia</taxon>
        <taxon>Candidatus Kapaibacteriales</taxon>
        <taxon>Candidatus Kapaibacteriaceae</taxon>
        <taxon>Candidatus Kapaibacterium</taxon>
    </lineage>
</organism>
<dbReference type="Gene3D" id="3.30.420.40">
    <property type="match status" value="1"/>
</dbReference>
<dbReference type="PANTHER" id="PTHR11735:SF11">
    <property type="entry name" value="TRNA THREONYLCARBAMOYLADENOSINE BIOSYNTHESIS PROTEIN TSAB"/>
    <property type="match status" value="1"/>
</dbReference>
<evidence type="ECO:0000259" key="1">
    <source>
        <dbReference type="Pfam" id="PF00814"/>
    </source>
</evidence>
<evidence type="ECO:0000313" key="2">
    <source>
        <dbReference type="EMBL" id="OJX59241.1"/>
    </source>
</evidence>
<dbReference type="InterPro" id="IPR000905">
    <property type="entry name" value="Gcp-like_dom"/>
</dbReference>
<reference evidence="2 3" key="1">
    <citation type="submission" date="2016-09" db="EMBL/GenBank/DDBJ databases">
        <title>Genome-resolved meta-omics ties microbial dynamics to process performance in biotechnology for thiocyanate degradation.</title>
        <authorList>
            <person name="Kantor R.S."/>
            <person name="Huddy R.J."/>
            <person name="Iyer R."/>
            <person name="Thomas B.C."/>
            <person name="Brown C.T."/>
            <person name="Anantharaman K."/>
            <person name="Tringe S."/>
            <person name="Hettich R.L."/>
            <person name="Harrison S.T."/>
            <person name="Banfield J.F."/>
        </authorList>
    </citation>
    <scope>NUCLEOTIDE SEQUENCE [LARGE SCALE GENOMIC DNA]</scope>
    <source>
        <strain evidence="2">59-99</strain>
    </source>
</reference>
<sequence>MSCVLAIETSGTTCGAAVVIDDLLASEVAIYRPHQHDERLAACVRQALDHANRTIDNVDVIAISAGPGSFTGLRIGASFVKGLCVTGSPKLVAVPTLSACAAAAVEVAVFAGAASIVATVVSHRDLVYFQRFAVDGSPHSPSDFITVEEARGRISPSDLVCGPGASTLIDAPISGLTRLAPRFVAKAARTLILDGRFTDPAIFVPDYQQDFVPRGSA</sequence>
<dbReference type="GO" id="GO:0002949">
    <property type="term" value="P:tRNA threonylcarbamoyladenosine modification"/>
    <property type="evidence" value="ECO:0007669"/>
    <property type="project" value="InterPro"/>
</dbReference>